<dbReference type="SMART" id="SM00471">
    <property type="entry name" value="HDc"/>
    <property type="match status" value="1"/>
</dbReference>
<dbReference type="CDD" id="cd00077">
    <property type="entry name" value="HDc"/>
    <property type="match status" value="1"/>
</dbReference>
<dbReference type="PaxDb" id="1123384-AJ81_03385"/>
<dbReference type="InterPro" id="IPR006674">
    <property type="entry name" value="HD_domain"/>
</dbReference>
<dbReference type="InterPro" id="IPR011621">
    <property type="entry name" value="Metal-dep_PHydrolase_7TM_intra"/>
</dbReference>
<accession>A0A0X1KQA0</accession>
<dbReference type="KEGG" id="phy:AJ81_03385"/>
<keyword evidence="1" id="KW-0812">Transmembrane</keyword>
<dbReference type="EMBL" id="CP007141">
    <property type="protein sequence ID" value="AJC73411.1"/>
    <property type="molecule type" value="Genomic_DNA"/>
</dbReference>
<dbReference type="InterPro" id="IPR052722">
    <property type="entry name" value="PgpH_phosphodiesterase"/>
</dbReference>
<protein>
    <submittedName>
        <fullName evidence="3">Phosphodiesterase</fullName>
    </submittedName>
</protein>
<dbReference type="PANTHER" id="PTHR36442:SF1">
    <property type="entry name" value="CYCLIC-DI-AMP PHOSPHODIESTERASE PGPH"/>
    <property type="match status" value="1"/>
</dbReference>
<dbReference type="InterPro" id="IPR006675">
    <property type="entry name" value="HDIG_dom"/>
</dbReference>
<feature type="transmembrane region" description="Helical" evidence="1">
    <location>
        <begin position="152"/>
        <end position="172"/>
    </location>
</feature>
<evidence type="ECO:0000259" key="2">
    <source>
        <dbReference type="SMART" id="SM00471"/>
    </source>
</evidence>
<feature type="domain" description="HD/PDEase" evidence="2">
    <location>
        <begin position="233"/>
        <end position="387"/>
    </location>
</feature>
<organism evidence="3 4">
    <name type="scientific">Pseudothermotoga hypogea DSM 11164 = NBRC 106472</name>
    <dbReference type="NCBI Taxonomy" id="1123384"/>
    <lineage>
        <taxon>Bacteria</taxon>
        <taxon>Thermotogati</taxon>
        <taxon>Thermotogota</taxon>
        <taxon>Thermotogae</taxon>
        <taxon>Thermotogales</taxon>
        <taxon>Thermotogaceae</taxon>
        <taxon>Pseudothermotoga</taxon>
    </lineage>
</organism>
<dbReference type="PATRIC" id="fig|1123384.7.peg.660"/>
<dbReference type="SUPFAM" id="SSF109604">
    <property type="entry name" value="HD-domain/PDEase-like"/>
    <property type="match status" value="1"/>
</dbReference>
<evidence type="ECO:0000256" key="1">
    <source>
        <dbReference type="SAM" id="Phobius"/>
    </source>
</evidence>
<dbReference type="InterPro" id="IPR003607">
    <property type="entry name" value="HD/PDEase_dom"/>
</dbReference>
<feature type="transmembrane region" description="Helical" evidence="1">
    <location>
        <begin position="84"/>
        <end position="100"/>
    </location>
</feature>
<keyword evidence="4" id="KW-1185">Reference proteome</keyword>
<reference evidence="3 4" key="1">
    <citation type="submission" date="2014-01" db="EMBL/GenBank/DDBJ databases">
        <title>Genome sequencing of Thermotog hypogea.</title>
        <authorList>
            <person name="Zhang X."/>
            <person name="Alvare G."/>
            <person name="Fristensky B."/>
            <person name="Chen L."/>
            <person name="Suen T."/>
            <person name="Chen Q."/>
            <person name="Ma K."/>
        </authorList>
    </citation>
    <scope>NUCLEOTIDE SEQUENCE [LARGE SCALE GENOMIC DNA]</scope>
    <source>
        <strain evidence="3 4">DSM 11164</strain>
    </source>
</reference>
<evidence type="ECO:0000313" key="4">
    <source>
        <dbReference type="Proteomes" id="UP000077469"/>
    </source>
</evidence>
<dbReference type="Proteomes" id="UP000077469">
    <property type="component" value="Chromosome"/>
</dbReference>
<dbReference type="Gene3D" id="1.10.3210.10">
    <property type="entry name" value="Hypothetical protein af1432"/>
    <property type="match status" value="1"/>
</dbReference>
<name>A0A0X1KQA0_9THEM</name>
<sequence length="471" mass="52950">MNRLLKKWYHLLVVLVSLFLVQFPNLHAPAKFLAEYVGLAALWLTVVSTELDRKPFSLHGAYHALVLSTLVAGSFVSRLVLRRFGIFSSPFFAPILLLGLLTDRRLTISVAVFSSALLIVSIEPSSFDFSLLLVCNIVTAVASSGLKKRLQIVRPAFFAVICNVSFLLLGLFSKEKVFLDRNLLLSLLVPFLFSVVDLGLLPFVEYASLIYSDIDLVELGNMNHPLIKLLSLRAPGTYYHSAVVANLAEAAAEKIGANPILARTAAYFHDIGKVKRPYFYTENIEDKNPHDELNPKLSHLIVLDHVKYGQELARRHRLPLLVQDVIPQHHGTRVQKYFYHKAKEMGDNLSEDEFRYIGPKPQFKEAGIIMLADSVEAAFRSVKNPTASRIRSLVEEIVSGIYNERELDESGLTLKDLEAVADEFAKVLLNMFKSRIEYPKEEIKKVIVLAESPNHKPNKVQSPDQENSENS</sequence>
<dbReference type="Pfam" id="PF07698">
    <property type="entry name" value="7TM-7TMR_HD"/>
    <property type="match status" value="1"/>
</dbReference>
<gene>
    <name evidence="3" type="ORF">AJ81_03385</name>
</gene>
<feature type="transmembrane region" description="Helical" evidence="1">
    <location>
        <begin position="106"/>
        <end position="122"/>
    </location>
</feature>
<dbReference type="PANTHER" id="PTHR36442">
    <property type="entry name" value="CYCLIC-DI-AMP PHOSPHODIESTERASE PGPH"/>
    <property type="match status" value="1"/>
</dbReference>
<keyword evidence="1" id="KW-0472">Membrane</keyword>
<dbReference type="STRING" id="1123384.AJ81_03385"/>
<dbReference type="NCBIfam" id="TIGR00277">
    <property type="entry name" value="HDIG"/>
    <property type="match status" value="1"/>
</dbReference>
<keyword evidence="1" id="KW-1133">Transmembrane helix</keyword>
<dbReference type="AlphaFoldDB" id="A0A0X1KQA0"/>
<evidence type="ECO:0000313" key="3">
    <source>
        <dbReference type="EMBL" id="AJC73411.1"/>
    </source>
</evidence>
<feature type="transmembrane region" description="Helical" evidence="1">
    <location>
        <begin position="184"/>
        <end position="204"/>
    </location>
</feature>
<dbReference type="Pfam" id="PF01966">
    <property type="entry name" value="HD"/>
    <property type="match status" value="1"/>
</dbReference>
<proteinExistence type="predicted"/>